<keyword evidence="3" id="KW-0633">Potassium transport</keyword>
<evidence type="ECO:0000256" key="6">
    <source>
        <dbReference type="ARBA" id="ARBA00022882"/>
    </source>
</evidence>
<reference evidence="15 16" key="1">
    <citation type="journal article" date="2023" name="IScience">
        <title>Expanded male sex-determining region conserved during the evolution of homothallism in the green alga Volvox.</title>
        <authorList>
            <person name="Yamamoto K."/>
            <person name="Matsuzaki R."/>
            <person name="Mahakham W."/>
            <person name="Heman W."/>
            <person name="Sekimoto H."/>
            <person name="Kawachi M."/>
            <person name="Minakuchi Y."/>
            <person name="Toyoda A."/>
            <person name="Nozaki H."/>
        </authorList>
    </citation>
    <scope>NUCLEOTIDE SEQUENCE [LARGE SCALE GENOMIC DNA]</scope>
    <source>
        <strain evidence="15 16">NIES-4468</strain>
    </source>
</reference>
<dbReference type="InterPro" id="IPR005821">
    <property type="entry name" value="Ion_trans_dom"/>
</dbReference>
<dbReference type="PRINTS" id="PR00169">
    <property type="entry name" value="KCHANNEL"/>
</dbReference>
<evidence type="ECO:0000256" key="3">
    <source>
        <dbReference type="ARBA" id="ARBA00022538"/>
    </source>
</evidence>
<dbReference type="PANTHER" id="PTHR11537">
    <property type="entry name" value="VOLTAGE-GATED POTASSIUM CHANNEL"/>
    <property type="match status" value="1"/>
</dbReference>
<comment type="caution">
    <text evidence="15">The sequence shown here is derived from an EMBL/GenBank/DDBJ whole genome shotgun (WGS) entry which is preliminary data.</text>
</comment>
<dbReference type="Pfam" id="PF00520">
    <property type="entry name" value="Ion_trans"/>
    <property type="match status" value="1"/>
</dbReference>
<evidence type="ECO:0000256" key="4">
    <source>
        <dbReference type="ARBA" id="ARBA00022692"/>
    </source>
</evidence>
<organism evidence="15 16">
    <name type="scientific">Volvox africanus</name>
    <dbReference type="NCBI Taxonomy" id="51714"/>
    <lineage>
        <taxon>Eukaryota</taxon>
        <taxon>Viridiplantae</taxon>
        <taxon>Chlorophyta</taxon>
        <taxon>core chlorophytes</taxon>
        <taxon>Chlorophyceae</taxon>
        <taxon>CS clade</taxon>
        <taxon>Chlamydomonadales</taxon>
        <taxon>Volvocaceae</taxon>
        <taxon>Volvox</taxon>
    </lineage>
</organism>
<evidence type="ECO:0000256" key="13">
    <source>
        <dbReference type="SAM" id="Phobius"/>
    </source>
</evidence>
<feature type="region of interest" description="Disordered" evidence="12">
    <location>
        <begin position="75"/>
        <end position="115"/>
    </location>
</feature>
<evidence type="ECO:0000256" key="1">
    <source>
        <dbReference type="ARBA" id="ARBA00004141"/>
    </source>
</evidence>
<feature type="region of interest" description="Disordered" evidence="12">
    <location>
        <begin position="669"/>
        <end position="688"/>
    </location>
</feature>
<accession>A0ABQ5S8R6</accession>
<keyword evidence="6" id="KW-0851">Voltage-gated channel</keyword>
<evidence type="ECO:0000256" key="12">
    <source>
        <dbReference type="SAM" id="MobiDB-lite"/>
    </source>
</evidence>
<feature type="compositionally biased region" description="Pro residues" evidence="12">
    <location>
        <begin position="803"/>
        <end position="822"/>
    </location>
</feature>
<gene>
    <name evidence="15" type="ORF">VaNZ11_010113</name>
</gene>
<feature type="transmembrane region" description="Helical" evidence="13">
    <location>
        <begin position="312"/>
        <end position="331"/>
    </location>
</feature>
<feature type="compositionally biased region" description="Low complexity" evidence="12">
    <location>
        <begin position="35"/>
        <end position="44"/>
    </location>
</feature>
<evidence type="ECO:0000256" key="2">
    <source>
        <dbReference type="ARBA" id="ARBA00022448"/>
    </source>
</evidence>
<keyword evidence="11" id="KW-0407">Ion channel</keyword>
<feature type="transmembrane region" description="Helical" evidence="13">
    <location>
        <begin position="414"/>
        <end position="436"/>
    </location>
</feature>
<feature type="transmembrane region" description="Helical" evidence="13">
    <location>
        <begin position="279"/>
        <end position="300"/>
    </location>
</feature>
<name>A0ABQ5S8R6_9CHLO</name>
<keyword evidence="8 13" id="KW-1133">Transmembrane helix</keyword>
<evidence type="ECO:0000313" key="15">
    <source>
        <dbReference type="EMBL" id="GLI66333.1"/>
    </source>
</evidence>
<dbReference type="InterPro" id="IPR027359">
    <property type="entry name" value="Volt_channel_dom_sf"/>
</dbReference>
<evidence type="ECO:0000259" key="14">
    <source>
        <dbReference type="Pfam" id="PF00520"/>
    </source>
</evidence>
<keyword evidence="2" id="KW-0813">Transport</keyword>
<keyword evidence="10 13" id="KW-0472">Membrane</keyword>
<evidence type="ECO:0000256" key="7">
    <source>
        <dbReference type="ARBA" id="ARBA00022958"/>
    </source>
</evidence>
<dbReference type="Gene3D" id="1.20.120.350">
    <property type="entry name" value="Voltage-gated potassium channels. Chain C"/>
    <property type="match status" value="1"/>
</dbReference>
<proteinExistence type="predicted"/>
<evidence type="ECO:0000256" key="8">
    <source>
        <dbReference type="ARBA" id="ARBA00022989"/>
    </source>
</evidence>
<dbReference type="Gene3D" id="1.10.287.70">
    <property type="match status" value="1"/>
</dbReference>
<feature type="transmembrane region" description="Helical" evidence="13">
    <location>
        <begin position="343"/>
        <end position="361"/>
    </location>
</feature>
<feature type="domain" description="Ion transport" evidence="14">
    <location>
        <begin position="281"/>
        <end position="498"/>
    </location>
</feature>
<keyword evidence="7" id="KW-0630">Potassium</keyword>
<feature type="region of interest" description="Disordered" evidence="12">
    <location>
        <begin position="789"/>
        <end position="825"/>
    </location>
</feature>
<evidence type="ECO:0000256" key="9">
    <source>
        <dbReference type="ARBA" id="ARBA00023065"/>
    </source>
</evidence>
<sequence>MISSVATAAAAEQIIQERRRRQLALAEEDNEAQQEPSPSSSEESILCEEAPTIHQTVDTFDSKIMYTEFTPDALGSLPNGLVTQQQETDRAPVTPASGQSKAKLVTSPTDAEVPGQVDLQGPAAMTVPPVAAPTNHVARLVDDVLHLTNERFGASLRVQLKLADEVLQGVAEAADESERGDSITLTQATHLISQDNLSATEVTARGSPRFAAEVEDVYKYDLMENNPNWKSFLTSNTGVKAQIWESKRQAATNCWGSLLYNRRRGSIYMTLSYPDFSPLAYWFGVFMICIILLNTITFCIESMPRYENTKVYSSLMIVDYVCMGIFTVEYMLRLLCCPNLRRFFWSFSNFIDLVAILPFYVELCVKGTSTESEAFQTRIVRLLRVFRVLRIVKSMPRLRHLTLVSDTLRDSTEILIMMACLLLVVLVVFGTIMYFVEPSTFDSIPQAMYYAQTTLTTTGYGDLYPVKPWGRFVAGAAMLLCMVVVSLPIAVIGGNFSEKWSDYKEFRAAVDRSSRVYPTARELRGELESLMPFSYRYEKVLDDVMRRLQECEVASEKQLQIVREEIAAARTALEHGDGGKVGVMSTTAAENRLFHVAKNMMRRVRHGSSGALVRHGSYTAVPPTTAAPSMRGSAADLIEMADSTVCANSLSQGLQQNIDLRGSAALPERDEAQQEAEVGGAAAAGTGSAGLRRGRKFKAIVTSVIRNQVRGQTAGGITMVSEPGLGDNTVAVASLGPPKIACGPTHLATSSGPATAGALSAGALDASAHSSRNSGGPSLPRESARFCKSPLQQNESSCAPQLHVPPPPTPPAPPPPPPPPLQQPSVTIVSHETLGSSSTGAGAAVSPRTSLSAFKRHLSSSITLLFPRKSEAVNAEAVAGAGLDESVPTATPQLQVEWSVLEDAGKRLELAARTCSRAQNLRIRQEAFAAQARILRTDEMPAKFEKLDEQYRLLRCWQDELGPMAERMWCLRDALDELAWGLQEGMSEEERKYSPASREARGMADAVLGAVRRKPGADADATNRGGSVRAAASAATTILRPEGVVDVSTRTGSTRASVTSLQK</sequence>
<feature type="compositionally biased region" description="Polar residues" evidence="12">
    <location>
        <begin position="790"/>
        <end position="799"/>
    </location>
</feature>
<dbReference type="InterPro" id="IPR028325">
    <property type="entry name" value="VG_K_chnl"/>
</dbReference>
<keyword evidence="9" id="KW-0406">Ion transport</keyword>
<evidence type="ECO:0000256" key="10">
    <source>
        <dbReference type="ARBA" id="ARBA00023136"/>
    </source>
</evidence>
<dbReference type="Proteomes" id="UP001165090">
    <property type="component" value="Unassembled WGS sequence"/>
</dbReference>
<feature type="region of interest" description="Disordered" evidence="12">
    <location>
        <begin position="22"/>
        <end position="45"/>
    </location>
</feature>
<feature type="transmembrane region" description="Helical" evidence="13">
    <location>
        <begin position="472"/>
        <end position="497"/>
    </location>
</feature>
<comment type="subcellular location">
    <subcellularLocation>
        <location evidence="1">Membrane</location>
        <topology evidence="1">Multi-pass membrane protein</topology>
    </subcellularLocation>
</comment>
<dbReference type="SUPFAM" id="SSF81324">
    <property type="entry name" value="Voltage-gated potassium channels"/>
    <property type="match status" value="1"/>
</dbReference>
<protein>
    <recommendedName>
        <fullName evidence="14">Ion transport domain-containing protein</fullName>
    </recommendedName>
</protein>
<feature type="compositionally biased region" description="Low complexity" evidence="12">
    <location>
        <begin position="676"/>
        <end position="688"/>
    </location>
</feature>
<dbReference type="PANTHER" id="PTHR11537:SF254">
    <property type="entry name" value="POTASSIUM VOLTAGE-GATED CHANNEL PROTEIN SHAB"/>
    <property type="match status" value="1"/>
</dbReference>
<keyword evidence="4 13" id="KW-0812">Transmembrane</keyword>
<evidence type="ECO:0000256" key="5">
    <source>
        <dbReference type="ARBA" id="ARBA00022826"/>
    </source>
</evidence>
<evidence type="ECO:0000256" key="11">
    <source>
        <dbReference type="ARBA" id="ARBA00023303"/>
    </source>
</evidence>
<keyword evidence="5" id="KW-0631">Potassium channel</keyword>
<dbReference type="EMBL" id="BSDZ01000031">
    <property type="protein sequence ID" value="GLI66333.1"/>
    <property type="molecule type" value="Genomic_DNA"/>
</dbReference>
<keyword evidence="16" id="KW-1185">Reference proteome</keyword>
<evidence type="ECO:0000313" key="16">
    <source>
        <dbReference type="Proteomes" id="UP001165090"/>
    </source>
</evidence>